<organism evidence="1 2">
    <name type="scientific">Meira miltonrushii</name>
    <dbReference type="NCBI Taxonomy" id="1280837"/>
    <lineage>
        <taxon>Eukaryota</taxon>
        <taxon>Fungi</taxon>
        <taxon>Dikarya</taxon>
        <taxon>Basidiomycota</taxon>
        <taxon>Ustilaginomycotina</taxon>
        <taxon>Exobasidiomycetes</taxon>
        <taxon>Exobasidiales</taxon>
        <taxon>Brachybasidiaceae</taxon>
        <taxon>Meira</taxon>
    </lineage>
</organism>
<reference evidence="1 2" key="1">
    <citation type="journal article" date="2018" name="Mol. Biol. Evol.">
        <title>Broad Genomic Sampling Reveals a Smut Pathogenic Ancestry of the Fungal Clade Ustilaginomycotina.</title>
        <authorList>
            <person name="Kijpornyongpan T."/>
            <person name="Mondo S.J."/>
            <person name="Barry K."/>
            <person name="Sandor L."/>
            <person name="Lee J."/>
            <person name="Lipzen A."/>
            <person name="Pangilinan J."/>
            <person name="LaButti K."/>
            <person name="Hainaut M."/>
            <person name="Henrissat B."/>
            <person name="Grigoriev I.V."/>
            <person name="Spatafora J.W."/>
            <person name="Aime M.C."/>
        </authorList>
    </citation>
    <scope>NUCLEOTIDE SEQUENCE [LARGE SCALE GENOMIC DNA]</scope>
    <source>
        <strain evidence="1 2">MCA 3882</strain>
    </source>
</reference>
<keyword evidence="2" id="KW-1185">Reference proteome</keyword>
<dbReference type="GeneID" id="37020879"/>
<accession>A0A316V7Q3</accession>
<name>A0A316V7Q3_9BASI</name>
<dbReference type="EMBL" id="KZ819604">
    <property type="protein sequence ID" value="PWN33637.1"/>
    <property type="molecule type" value="Genomic_DNA"/>
</dbReference>
<dbReference type="AlphaFoldDB" id="A0A316V7Q3"/>
<sequence>MGLNDEQKIQIVPHHQLDYPALLRYLSFHPGFPCSQHIRNHFLAQYGAYVKHPDLADKQIDDDPWRTYHDYRKGSVIVAIGDVPASVRKGDHLQDDPNEESVWAIVAVFPSYSPGWVTLSDYDKNQCDSLWNAIRTTFWLSTEIPFQQQITPDQVRQASVQERNLLKFIFQQHLPKAFSHIASSLPAHSNVKKYEDDNTLTLSDLHAINHIWMKELQSIQEDIAGDDHSFKMVRCNPCVNFTMPEDIALHLKNDIDASRWKVGLMGDHPGELEMVVKSNNVRYPMFYTKGRRHLSVVLRDQEGFNEHMQMEDQEYPTKVYPGAPAGWAYSHDDFSLGSLHVAEPYRRLKRDGGDKVKKQGVGTVCLALMAGMLVQCQKDALSSAGCLDFEKLPTPIISDAEQHKVVAVAFHRSAGFAPQSITSWGAYAIRATQNV</sequence>
<protein>
    <submittedName>
        <fullName evidence="1">Uncharacterized protein</fullName>
    </submittedName>
</protein>
<dbReference type="OrthoDB" id="3342786at2759"/>
<dbReference type="RefSeq" id="XP_025353939.1">
    <property type="nucleotide sequence ID" value="XM_025499098.1"/>
</dbReference>
<evidence type="ECO:0000313" key="2">
    <source>
        <dbReference type="Proteomes" id="UP000245771"/>
    </source>
</evidence>
<dbReference type="Proteomes" id="UP000245771">
    <property type="component" value="Unassembled WGS sequence"/>
</dbReference>
<proteinExistence type="predicted"/>
<gene>
    <name evidence="1" type="ORF">FA14DRAFT_161391</name>
</gene>
<evidence type="ECO:0000313" key="1">
    <source>
        <dbReference type="EMBL" id="PWN33637.1"/>
    </source>
</evidence>
<dbReference type="InParanoid" id="A0A316V7Q3"/>